<evidence type="ECO:0000256" key="1">
    <source>
        <dbReference type="SAM" id="SignalP"/>
    </source>
</evidence>
<comment type="caution">
    <text evidence="2">The sequence shown here is derived from an EMBL/GenBank/DDBJ whole genome shotgun (WGS) entry which is preliminary data.</text>
</comment>
<proteinExistence type="predicted"/>
<reference evidence="2 3" key="1">
    <citation type="journal article" date="2015" name="Environ. Microbiol.">
        <title>Genome analyses suggest the presence of polyploidy and recent human-driven expansions in eight global populations of the honeybee pathogen Nosema ceranae.</title>
        <authorList>
            <person name="Pelin A."/>
            <person name="Selman M."/>
            <person name="Aris-Brosou S."/>
            <person name="Farinelli L."/>
            <person name="Corradi N."/>
        </authorList>
    </citation>
    <scope>NUCLEOTIDE SEQUENCE [LARGE SCALE GENOMIC DNA]</scope>
    <source>
        <strain evidence="2 3">PA08 1199</strain>
    </source>
</reference>
<sequence length="148" mass="17798">MKFLFNFFTLITASSTEYLNMTMTHEGEYLNSLYLNELFKNDSSYDCDYMALINDDELNFKMQFFPQNIMYKNVFIKYSDDDVLGNFVDPNLVLPYSLCTYVIDEMCSLPLINVKKLFYKSRLSKKKKRLCKFIKHDHSYCFRNKRKH</sequence>
<accession>A0A0F9ZHD0</accession>
<dbReference type="VEuPathDB" id="MicrosporidiaDB:AAJ76_100072989"/>
<evidence type="ECO:0000313" key="3">
    <source>
        <dbReference type="Proteomes" id="UP000034350"/>
    </source>
</evidence>
<dbReference type="Proteomes" id="UP000034350">
    <property type="component" value="Unassembled WGS sequence"/>
</dbReference>
<keyword evidence="1" id="KW-0732">Signal</keyword>
<dbReference type="VEuPathDB" id="MicrosporidiaDB:NCER_101938"/>
<protein>
    <submittedName>
        <fullName evidence="2">Uncharacterized protein</fullName>
    </submittedName>
</protein>
<dbReference type="RefSeq" id="XP_024332391.1">
    <property type="nucleotide sequence ID" value="XM_024473658.1"/>
</dbReference>
<organism evidence="2 3">
    <name type="scientific">Vairimorpha ceranae</name>
    <dbReference type="NCBI Taxonomy" id="40302"/>
    <lineage>
        <taxon>Eukaryota</taxon>
        <taxon>Fungi</taxon>
        <taxon>Fungi incertae sedis</taxon>
        <taxon>Microsporidia</taxon>
        <taxon>Nosematidae</taxon>
        <taxon>Vairimorpha</taxon>
    </lineage>
</organism>
<feature type="signal peptide" evidence="1">
    <location>
        <begin position="1"/>
        <end position="16"/>
    </location>
</feature>
<feature type="chain" id="PRO_5002530506" evidence="1">
    <location>
        <begin position="17"/>
        <end position="148"/>
    </location>
</feature>
<gene>
    <name evidence="2" type="ORF">AAJ76_100072989</name>
</gene>
<name>A0A0F9ZHD0_9MICR</name>
<dbReference type="GeneID" id="36318554"/>
<dbReference type="EMBL" id="JPQZ01000001">
    <property type="protein sequence ID" value="KKO76649.1"/>
    <property type="molecule type" value="Genomic_DNA"/>
</dbReference>
<keyword evidence="3" id="KW-1185">Reference proteome</keyword>
<dbReference type="AlphaFoldDB" id="A0A0F9ZHD0"/>
<dbReference type="VEuPathDB" id="MicrosporidiaDB:G9O61_00g001970"/>
<evidence type="ECO:0000313" key="2">
    <source>
        <dbReference type="EMBL" id="KKO76649.1"/>
    </source>
</evidence>